<accession>A0A093VHD1</accession>
<proteinExistence type="predicted"/>
<reference key="1">
    <citation type="journal article" date="2014" name="PLoS Genet.">
        <title>Signature Gene Expression Reveals Novel Clues to the Molecular Mechanisms of Dimorphic Transition in Penicillium marneffei.</title>
        <authorList>
            <person name="Yang E."/>
            <person name="Wang G."/>
            <person name="Cai J."/>
            <person name="Woo P.C."/>
            <person name="Lau S.K."/>
            <person name="Yuen K.-Y."/>
            <person name="Chow W.-N."/>
            <person name="Lin X."/>
        </authorList>
    </citation>
    <scope>NUCLEOTIDE SEQUENCE [LARGE SCALE GENOMIC DNA]</scope>
    <source>
        <strain>PM1</strain>
    </source>
</reference>
<comment type="caution">
    <text evidence="1">The sequence shown here is derived from an EMBL/GenBank/DDBJ whole genome shotgun (WGS) entry which is preliminary data.</text>
</comment>
<sequence>LTDSTQSQPGLKSWQWQWSGFVAPTCTLRQQRLNMASKGYMIWTCDRALPEETIEYIQNTIGRRKLYGAVLNDTNTTTPNDAKATYNCAEDWKKDWKKYRNEWEKILMDGSRSLQPAFLATIQNLTFGKAPWSDDL</sequence>
<feature type="non-terminal residue" evidence="1">
    <location>
        <position position="1"/>
    </location>
</feature>
<evidence type="ECO:0000313" key="1">
    <source>
        <dbReference type="EMBL" id="KFX51565.1"/>
    </source>
</evidence>
<name>A0A093VHD1_TALMA</name>
<dbReference type="HOGENOM" id="CLU_159045_0_0_1"/>
<gene>
    <name evidence="1" type="ORF">GQ26_0040140</name>
</gene>
<reference evidence="1" key="2">
    <citation type="journal article" date="2014" name="PLoS Genet.">
        <title>Signature gene expression reveals novel clues to the molecular mechanisms of dimorphic transition in Penicillium marneffei.</title>
        <authorList>
            <person name="Yang E."/>
            <person name="Wang G."/>
            <person name="Cai J."/>
            <person name="Woo P.C."/>
            <person name="Lau S.K."/>
            <person name="Yuen K.-Y."/>
            <person name="Chow W.-N."/>
            <person name="Lin X."/>
        </authorList>
    </citation>
    <scope>NUCLEOTIDE SEQUENCE</scope>
    <source>
        <strain evidence="1">PM1</strain>
    </source>
</reference>
<dbReference type="AlphaFoldDB" id="A0A093VHD1"/>
<dbReference type="EMBL" id="JPOX01000004">
    <property type="protein sequence ID" value="KFX51565.1"/>
    <property type="molecule type" value="Genomic_DNA"/>
</dbReference>
<protein>
    <submittedName>
        <fullName evidence="1">Uncharacterized protein</fullName>
    </submittedName>
</protein>
<organism evidence="1">
    <name type="scientific">Talaromyces marneffei PM1</name>
    <dbReference type="NCBI Taxonomy" id="1077442"/>
    <lineage>
        <taxon>Eukaryota</taxon>
        <taxon>Fungi</taxon>
        <taxon>Dikarya</taxon>
        <taxon>Ascomycota</taxon>
        <taxon>Pezizomycotina</taxon>
        <taxon>Eurotiomycetes</taxon>
        <taxon>Eurotiomycetidae</taxon>
        <taxon>Eurotiales</taxon>
        <taxon>Trichocomaceae</taxon>
        <taxon>Talaromyces</taxon>
        <taxon>Talaromyces sect. Talaromyces</taxon>
    </lineage>
</organism>